<dbReference type="GO" id="GO:0008757">
    <property type="term" value="F:S-adenosylmethionine-dependent methyltransferase activity"/>
    <property type="evidence" value="ECO:0007669"/>
    <property type="project" value="InterPro"/>
</dbReference>
<protein>
    <submittedName>
        <fullName evidence="2">Class I SAM-dependent methyltransferase</fullName>
    </submittedName>
</protein>
<evidence type="ECO:0000313" key="3">
    <source>
        <dbReference type="Proteomes" id="UP000661691"/>
    </source>
</evidence>
<evidence type="ECO:0000313" key="2">
    <source>
        <dbReference type="EMBL" id="MBD1373519.1"/>
    </source>
</evidence>
<keyword evidence="2" id="KW-0808">Transferase</keyword>
<dbReference type="Pfam" id="PF08241">
    <property type="entry name" value="Methyltransf_11"/>
    <property type="match status" value="1"/>
</dbReference>
<dbReference type="Proteomes" id="UP000661691">
    <property type="component" value="Unassembled WGS sequence"/>
</dbReference>
<comment type="caution">
    <text evidence="2">The sequence shown here is derived from an EMBL/GenBank/DDBJ whole genome shotgun (WGS) entry which is preliminary data.</text>
</comment>
<proteinExistence type="predicted"/>
<gene>
    <name evidence="2" type="ORF">IC620_14285</name>
</gene>
<dbReference type="InterPro" id="IPR013216">
    <property type="entry name" value="Methyltransf_11"/>
</dbReference>
<keyword evidence="2" id="KW-0489">Methyltransferase</keyword>
<dbReference type="AlphaFoldDB" id="A0A926N6S3"/>
<keyword evidence="3" id="KW-1185">Reference proteome</keyword>
<dbReference type="RefSeq" id="WP_191141014.1">
    <property type="nucleotide sequence ID" value="NZ_JACXAG020000012.1"/>
</dbReference>
<dbReference type="GO" id="GO:0032259">
    <property type="term" value="P:methylation"/>
    <property type="evidence" value="ECO:0007669"/>
    <property type="project" value="UniProtKB-KW"/>
</dbReference>
<sequence>MRDVMRDHGGYCPICEREVTFHIRGAWLREEYFCTRCWSIPRQRAIIHVIQKFFQLGSNAIVHESSPAGMASTKLKQMFPQMTFSHYYPDVQLGELVNGFRCENLENMTFADQIFDLFVTQDVFEHVFNPKKAFAEVARVLKLEGIHIFTVPFYRNQTTKIRATRENDEIEYIFEPEYHQNPIDQEGGSLVVTEWGTDMAEVIKSCSGMKTTMYQIKDHSMGIDGEFLEVFVSRKTNA</sequence>
<dbReference type="EMBL" id="JACXAH010000027">
    <property type="protein sequence ID" value="MBD1373519.1"/>
    <property type="molecule type" value="Genomic_DNA"/>
</dbReference>
<accession>A0A926N6S3</accession>
<feature type="domain" description="Methyltransferase type 11" evidence="1">
    <location>
        <begin position="99"/>
        <end position="149"/>
    </location>
</feature>
<reference evidence="2" key="1">
    <citation type="submission" date="2020-09" db="EMBL/GenBank/DDBJ databases">
        <title>A novel bacterium of genus Hazenella, isolated from South China Sea.</title>
        <authorList>
            <person name="Huang H."/>
            <person name="Mo K."/>
            <person name="Hu Y."/>
        </authorList>
    </citation>
    <scope>NUCLEOTIDE SEQUENCE</scope>
    <source>
        <strain evidence="2">IB182357</strain>
    </source>
</reference>
<dbReference type="Gene3D" id="3.40.50.150">
    <property type="entry name" value="Vaccinia Virus protein VP39"/>
    <property type="match status" value="1"/>
</dbReference>
<organism evidence="2 3">
    <name type="scientific">Polycladospora coralii</name>
    <dbReference type="NCBI Taxonomy" id="2771432"/>
    <lineage>
        <taxon>Bacteria</taxon>
        <taxon>Bacillati</taxon>
        <taxon>Bacillota</taxon>
        <taxon>Bacilli</taxon>
        <taxon>Bacillales</taxon>
        <taxon>Thermoactinomycetaceae</taxon>
        <taxon>Polycladospora</taxon>
    </lineage>
</organism>
<dbReference type="InterPro" id="IPR029063">
    <property type="entry name" value="SAM-dependent_MTases_sf"/>
</dbReference>
<name>A0A926N6S3_9BACL</name>
<evidence type="ECO:0000259" key="1">
    <source>
        <dbReference type="Pfam" id="PF08241"/>
    </source>
</evidence>
<dbReference type="SUPFAM" id="SSF53335">
    <property type="entry name" value="S-adenosyl-L-methionine-dependent methyltransferases"/>
    <property type="match status" value="1"/>
</dbReference>